<organism evidence="2 3">
    <name type="scientific">Sebaldella termitidis (strain ATCC 33386 / NCTC 11300)</name>
    <dbReference type="NCBI Taxonomy" id="526218"/>
    <lineage>
        <taxon>Bacteria</taxon>
        <taxon>Fusobacteriati</taxon>
        <taxon>Fusobacteriota</taxon>
        <taxon>Fusobacteriia</taxon>
        <taxon>Fusobacteriales</taxon>
        <taxon>Leptotrichiaceae</taxon>
        <taxon>Sebaldella</taxon>
    </lineage>
</organism>
<dbReference type="EMBL" id="CP001739">
    <property type="protein sequence ID" value="ACZ08643.1"/>
    <property type="molecule type" value="Genomic_DNA"/>
</dbReference>
<feature type="domain" description="Cyclic nucleotide-binding" evidence="1">
    <location>
        <begin position="31"/>
        <end position="111"/>
    </location>
</feature>
<dbReference type="STRING" id="526218.Sterm_1785"/>
<proteinExistence type="predicted"/>
<protein>
    <submittedName>
        <fullName evidence="2">Transcriptional regulator, Crp/Fnr family</fullName>
    </submittedName>
</protein>
<reference evidence="2 3" key="2">
    <citation type="journal article" date="2010" name="Stand. Genomic Sci.">
        <title>Complete genome sequence of Sebaldella termitidis type strain (NCTC 11300).</title>
        <authorList>
            <person name="Harmon-Smith M."/>
            <person name="Celia L."/>
            <person name="Chertkov O."/>
            <person name="Lapidus A."/>
            <person name="Copeland A."/>
            <person name="Glavina Del Rio T."/>
            <person name="Nolan M."/>
            <person name="Lucas S."/>
            <person name="Tice H."/>
            <person name="Cheng J.F."/>
            <person name="Han C."/>
            <person name="Detter J.C."/>
            <person name="Bruce D."/>
            <person name="Goodwin L."/>
            <person name="Pitluck S."/>
            <person name="Pati A."/>
            <person name="Liolios K."/>
            <person name="Ivanova N."/>
            <person name="Mavromatis K."/>
            <person name="Mikhailova N."/>
            <person name="Chen A."/>
            <person name="Palaniappan K."/>
            <person name="Land M."/>
            <person name="Hauser L."/>
            <person name="Chang Y.J."/>
            <person name="Jeffries C.D."/>
            <person name="Brettin T."/>
            <person name="Goker M."/>
            <person name="Beck B."/>
            <person name="Bristow J."/>
            <person name="Eisen J.A."/>
            <person name="Markowitz V."/>
            <person name="Hugenholtz P."/>
            <person name="Kyrpides N.C."/>
            <person name="Klenk H.P."/>
            <person name="Chen F."/>
        </authorList>
    </citation>
    <scope>NUCLEOTIDE SEQUENCE [LARGE SCALE GENOMIC DNA]</scope>
    <source>
        <strain evidence="3">ATCC 33386 / NCTC 11300</strain>
    </source>
</reference>
<dbReference type="InterPro" id="IPR018490">
    <property type="entry name" value="cNMP-bd_dom_sf"/>
</dbReference>
<dbReference type="SUPFAM" id="SSF51206">
    <property type="entry name" value="cAMP-binding domain-like"/>
    <property type="match status" value="1"/>
</dbReference>
<name>D1AIQ9_SEBTE</name>
<dbReference type="Proteomes" id="UP000000845">
    <property type="component" value="Chromosome"/>
</dbReference>
<dbReference type="InterPro" id="IPR036390">
    <property type="entry name" value="WH_DNA-bd_sf"/>
</dbReference>
<dbReference type="KEGG" id="str:Sterm_1785"/>
<dbReference type="InterPro" id="IPR014710">
    <property type="entry name" value="RmlC-like_jellyroll"/>
</dbReference>
<evidence type="ECO:0000259" key="1">
    <source>
        <dbReference type="Pfam" id="PF00027"/>
    </source>
</evidence>
<dbReference type="HOGENOM" id="CLU_075053_11_0_0"/>
<dbReference type="InterPro" id="IPR000595">
    <property type="entry name" value="cNMP-bd_dom"/>
</dbReference>
<sequence>MREIIEVKYYIDKYGLSSILPPSIMSDINIKVYKKNTLLYEAGAPVDNLCFLAEGKIEVNSILENGNHHIIDELYPPAVFCDIEYVARIKTILQNLVTKENNTKILTIPFSILDAKLSGNVHFWKKMAVESADKLIKTNYSVLKKLNNKLEDIIVDILIENNYEYHFKSLEALSKNLNVSYRNLTRVLKKLSDKGIIKREKKRIIYIRR</sequence>
<evidence type="ECO:0000313" key="3">
    <source>
        <dbReference type="Proteomes" id="UP000000845"/>
    </source>
</evidence>
<dbReference type="Pfam" id="PF00027">
    <property type="entry name" value="cNMP_binding"/>
    <property type="match status" value="1"/>
</dbReference>
<evidence type="ECO:0000313" key="2">
    <source>
        <dbReference type="EMBL" id="ACZ08643.1"/>
    </source>
</evidence>
<accession>D1AIQ9</accession>
<dbReference type="eggNOG" id="COG0664">
    <property type="taxonomic scope" value="Bacteria"/>
</dbReference>
<dbReference type="CDD" id="cd00038">
    <property type="entry name" value="CAP_ED"/>
    <property type="match status" value="1"/>
</dbReference>
<dbReference type="AlphaFoldDB" id="D1AIQ9"/>
<dbReference type="SUPFAM" id="SSF46785">
    <property type="entry name" value="Winged helix' DNA-binding domain"/>
    <property type="match status" value="1"/>
</dbReference>
<dbReference type="Gene3D" id="2.60.120.10">
    <property type="entry name" value="Jelly Rolls"/>
    <property type="match status" value="1"/>
</dbReference>
<keyword evidence="3" id="KW-1185">Reference proteome</keyword>
<dbReference type="RefSeq" id="WP_012861239.1">
    <property type="nucleotide sequence ID" value="NC_013517.1"/>
</dbReference>
<reference evidence="3" key="1">
    <citation type="submission" date="2009-09" db="EMBL/GenBank/DDBJ databases">
        <title>The complete chromosome of Sebaldella termitidis ATCC 33386.</title>
        <authorList>
            <consortium name="US DOE Joint Genome Institute (JGI-PGF)"/>
            <person name="Lucas S."/>
            <person name="Copeland A."/>
            <person name="Lapidus A."/>
            <person name="Glavina del Rio T."/>
            <person name="Dalin E."/>
            <person name="Tice H."/>
            <person name="Bruce D."/>
            <person name="Goodwin L."/>
            <person name="Pitluck S."/>
            <person name="Kyrpides N."/>
            <person name="Mavromatis K."/>
            <person name="Ivanova N."/>
            <person name="Mikhailova N."/>
            <person name="Sims D."/>
            <person name="Meincke L."/>
            <person name="Brettin T."/>
            <person name="Detter J.C."/>
            <person name="Han C."/>
            <person name="Larimer F."/>
            <person name="Land M."/>
            <person name="Hauser L."/>
            <person name="Markowitz V."/>
            <person name="Cheng J.F."/>
            <person name="Hugenholtz P."/>
            <person name="Woyke T."/>
            <person name="Wu D."/>
            <person name="Eisen J.A."/>
        </authorList>
    </citation>
    <scope>NUCLEOTIDE SEQUENCE [LARGE SCALE GENOMIC DNA]</scope>
    <source>
        <strain evidence="3">ATCC 33386 / NCTC 11300</strain>
    </source>
</reference>
<gene>
    <name evidence="2" type="ordered locus">Sterm_1785</name>
</gene>